<dbReference type="EMBL" id="CP029480">
    <property type="protein sequence ID" value="AWW00662.1"/>
    <property type="molecule type" value="Genomic_DNA"/>
</dbReference>
<accession>A0A2Z4GHK7</accession>
<proteinExistence type="predicted"/>
<dbReference type="Proteomes" id="UP000249873">
    <property type="component" value="Chromosome"/>
</dbReference>
<protein>
    <submittedName>
        <fullName evidence="1">Uncharacterized protein</fullName>
    </submittedName>
</protein>
<sequence>MIYLSSKLFTIHFSNSDILVSNLLTKEKRHNVSEFEKVTTYVAMAGIYKLNLKIGGSYLFVIPQKELAKNLFNIDPDKYAKELTREIFIRIDTSL</sequence>
<dbReference type="KEGG" id="als:DJ013_21730"/>
<reference evidence="1 2" key="1">
    <citation type="submission" date="2018-05" db="EMBL/GenBank/DDBJ databases">
        <title>Complete genome sequence of Arcticibacterium luteifluviistationis SM1504T, a cytophagaceae bacterium isolated from Arctic surface seawater.</title>
        <authorList>
            <person name="Li Y."/>
            <person name="Qin Q.-L."/>
        </authorList>
    </citation>
    <scope>NUCLEOTIDE SEQUENCE [LARGE SCALE GENOMIC DNA]</scope>
    <source>
        <strain evidence="1 2">SM1504</strain>
    </source>
</reference>
<gene>
    <name evidence="1" type="ORF">DJ013_21730</name>
</gene>
<name>A0A2Z4GHK7_9BACT</name>
<evidence type="ECO:0000313" key="1">
    <source>
        <dbReference type="EMBL" id="AWW00662.1"/>
    </source>
</evidence>
<keyword evidence="2" id="KW-1185">Reference proteome</keyword>
<organism evidence="1 2">
    <name type="scientific">Arcticibacterium luteifluviistationis</name>
    <dbReference type="NCBI Taxonomy" id="1784714"/>
    <lineage>
        <taxon>Bacteria</taxon>
        <taxon>Pseudomonadati</taxon>
        <taxon>Bacteroidota</taxon>
        <taxon>Cytophagia</taxon>
        <taxon>Cytophagales</taxon>
        <taxon>Leadbetterellaceae</taxon>
        <taxon>Arcticibacterium</taxon>
    </lineage>
</organism>
<dbReference type="AlphaFoldDB" id="A0A2Z4GHK7"/>
<evidence type="ECO:0000313" key="2">
    <source>
        <dbReference type="Proteomes" id="UP000249873"/>
    </source>
</evidence>